<keyword evidence="1" id="KW-1133">Transmembrane helix</keyword>
<dbReference type="HOGENOM" id="CLU_3136238_0_0_6"/>
<feature type="transmembrane region" description="Helical" evidence="1">
    <location>
        <begin position="20"/>
        <end position="46"/>
    </location>
</feature>
<proteinExistence type="predicted"/>
<keyword evidence="1" id="KW-0472">Membrane</keyword>
<keyword evidence="3" id="KW-1185">Reference proteome</keyword>
<evidence type="ECO:0000313" key="3">
    <source>
        <dbReference type="Proteomes" id="UP000032266"/>
    </source>
</evidence>
<sequence length="49" mass="5583">MAAIDLRAAFFRNQSQHSDFVIGALTAFIYCALWFYVDGCLSAYCLRDK</sequence>
<accession>A0A0C5VQM1</accession>
<evidence type="ECO:0000313" key="2">
    <source>
        <dbReference type="EMBL" id="AJQ96892.1"/>
    </source>
</evidence>
<organism evidence="2 3">
    <name type="scientific">Gynuella sunshinyii YC6258</name>
    <dbReference type="NCBI Taxonomy" id="1445510"/>
    <lineage>
        <taxon>Bacteria</taxon>
        <taxon>Pseudomonadati</taxon>
        <taxon>Pseudomonadota</taxon>
        <taxon>Gammaproteobacteria</taxon>
        <taxon>Oceanospirillales</taxon>
        <taxon>Saccharospirillaceae</taxon>
        <taxon>Gynuella</taxon>
    </lineage>
</organism>
<dbReference type="STRING" id="1445510.YC6258_04860"/>
<name>A0A0C5VQM1_9GAMM</name>
<dbReference type="Proteomes" id="UP000032266">
    <property type="component" value="Chromosome"/>
</dbReference>
<dbReference type="EMBL" id="CP007142">
    <property type="protein sequence ID" value="AJQ96892.1"/>
    <property type="molecule type" value="Genomic_DNA"/>
</dbReference>
<protein>
    <submittedName>
        <fullName evidence="2">Uncharacterized protein</fullName>
    </submittedName>
</protein>
<evidence type="ECO:0000256" key="1">
    <source>
        <dbReference type="SAM" id="Phobius"/>
    </source>
</evidence>
<reference evidence="2 3" key="1">
    <citation type="submission" date="2014-01" db="EMBL/GenBank/DDBJ databases">
        <title>Full genme sequencing of cellulolytic bacterium Gynuella sunshinyii YC6258T gen. nov., sp. nov.</title>
        <authorList>
            <person name="Khan H."/>
            <person name="Chung E.J."/>
            <person name="Chung Y.R."/>
        </authorList>
    </citation>
    <scope>NUCLEOTIDE SEQUENCE [LARGE SCALE GENOMIC DNA]</scope>
    <source>
        <strain evidence="2 3">YC6258</strain>
    </source>
</reference>
<gene>
    <name evidence="2" type="ORF">YC6258_04860</name>
</gene>
<keyword evidence="1" id="KW-0812">Transmembrane</keyword>
<dbReference type="AlphaFoldDB" id="A0A0C5VQM1"/>
<dbReference type="KEGG" id="gsn:YC6258_04860"/>